<evidence type="ECO:0000313" key="2">
    <source>
        <dbReference type="Proteomes" id="UP000708208"/>
    </source>
</evidence>
<dbReference type="EMBL" id="CAJVCH010464599">
    <property type="protein sequence ID" value="CAG7819958.1"/>
    <property type="molecule type" value="Genomic_DNA"/>
</dbReference>
<sequence length="66" mass="7560">METLSLGADSSRTDVVIWICNVRNSSTRPIGWCYLLCSSNENVSKLLTGYPIRVPKYQLRRRKSPE</sequence>
<evidence type="ECO:0000313" key="1">
    <source>
        <dbReference type="EMBL" id="CAG7819958.1"/>
    </source>
</evidence>
<dbReference type="Proteomes" id="UP000708208">
    <property type="component" value="Unassembled WGS sequence"/>
</dbReference>
<accession>A0A8J2PFE0</accession>
<proteinExistence type="predicted"/>
<gene>
    <name evidence="1" type="ORF">AFUS01_LOCUS30371</name>
</gene>
<dbReference type="AlphaFoldDB" id="A0A8J2PFE0"/>
<feature type="non-terminal residue" evidence="1">
    <location>
        <position position="1"/>
    </location>
</feature>
<name>A0A8J2PFE0_9HEXA</name>
<organism evidence="1 2">
    <name type="scientific">Allacma fusca</name>
    <dbReference type="NCBI Taxonomy" id="39272"/>
    <lineage>
        <taxon>Eukaryota</taxon>
        <taxon>Metazoa</taxon>
        <taxon>Ecdysozoa</taxon>
        <taxon>Arthropoda</taxon>
        <taxon>Hexapoda</taxon>
        <taxon>Collembola</taxon>
        <taxon>Symphypleona</taxon>
        <taxon>Sminthuridae</taxon>
        <taxon>Allacma</taxon>
    </lineage>
</organism>
<comment type="caution">
    <text evidence="1">The sequence shown here is derived from an EMBL/GenBank/DDBJ whole genome shotgun (WGS) entry which is preliminary data.</text>
</comment>
<protein>
    <submittedName>
        <fullName evidence="1">Uncharacterized protein</fullName>
    </submittedName>
</protein>
<keyword evidence="2" id="KW-1185">Reference proteome</keyword>
<reference evidence="1" key="1">
    <citation type="submission" date="2021-06" db="EMBL/GenBank/DDBJ databases">
        <authorList>
            <person name="Hodson N. C."/>
            <person name="Mongue J. A."/>
            <person name="Jaron S. K."/>
        </authorList>
    </citation>
    <scope>NUCLEOTIDE SEQUENCE</scope>
</reference>